<evidence type="ECO:0000256" key="1">
    <source>
        <dbReference type="SAM" id="MobiDB-lite"/>
    </source>
</evidence>
<protein>
    <submittedName>
        <fullName evidence="2">Uncharacterized protein</fullName>
    </submittedName>
</protein>
<organism evidence="2 3">
    <name type="scientific">Xylaria flabelliformis</name>
    <dbReference type="NCBI Taxonomy" id="2512241"/>
    <lineage>
        <taxon>Eukaryota</taxon>
        <taxon>Fungi</taxon>
        <taxon>Dikarya</taxon>
        <taxon>Ascomycota</taxon>
        <taxon>Pezizomycotina</taxon>
        <taxon>Sordariomycetes</taxon>
        <taxon>Xylariomycetidae</taxon>
        <taxon>Xylariales</taxon>
        <taxon>Xylariaceae</taxon>
        <taxon>Xylaria</taxon>
    </lineage>
</organism>
<dbReference type="EMBL" id="VFLP01000060">
    <property type="protein sequence ID" value="TRX89980.1"/>
    <property type="molecule type" value="Genomic_DNA"/>
</dbReference>
<name>A0A553HPX4_9PEZI</name>
<dbReference type="Proteomes" id="UP000319160">
    <property type="component" value="Unassembled WGS sequence"/>
</dbReference>
<proteinExistence type="predicted"/>
<dbReference type="AlphaFoldDB" id="A0A553HPX4"/>
<reference evidence="3" key="1">
    <citation type="submission" date="2019-06" db="EMBL/GenBank/DDBJ databases">
        <title>Draft genome sequence of the griseofulvin-producing fungus Xylaria cubensis strain G536.</title>
        <authorList>
            <person name="Mead M.E."/>
            <person name="Raja H.A."/>
            <person name="Steenwyk J.L."/>
            <person name="Knowles S.L."/>
            <person name="Oberlies N.H."/>
            <person name="Rokas A."/>
        </authorList>
    </citation>
    <scope>NUCLEOTIDE SEQUENCE [LARGE SCALE GENOMIC DNA]</scope>
    <source>
        <strain evidence="3">G536</strain>
    </source>
</reference>
<evidence type="ECO:0000313" key="2">
    <source>
        <dbReference type="EMBL" id="TRX89980.1"/>
    </source>
</evidence>
<keyword evidence="3" id="KW-1185">Reference proteome</keyword>
<evidence type="ECO:0000313" key="3">
    <source>
        <dbReference type="Proteomes" id="UP000319160"/>
    </source>
</evidence>
<gene>
    <name evidence="2" type="ORF">FHL15_009081</name>
</gene>
<accession>A0A553HPX4</accession>
<comment type="caution">
    <text evidence="2">The sequence shown here is derived from an EMBL/GenBank/DDBJ whole genome shotgun (WGS) entry which is preliminary data.</text>
</comment>
<sequence length="99" mass="11372">MIVLNEDDFEEASFDKAIIRTVIVKEAKRRRALPLPEATYVHTCTILLKRPQTLDVMPAAMDQFTCKSRLGTHDNDHISKKNNTTNNVYLEETKSPRRA</sequence>
<feature type="region of interest" description="Disordered" evidence="1">
    <location>
        <begin position="71"/>
        <end position="99"/>
    </location>
</feature>